<dbReference type="Proteomes" id="UP001165136">
    <property type="component" value="Unassembled WGS sequence"/>
</dbReference>
<name>A0A9W6R222_9PSEU</name>
<dbReference type="RefSeq" id="WP_285488207.1">
    <property type="nucleotide sequence ID" value="NZ_BSTI01000010.1"/>
</dbReference>
<feature type="transmembrane region" description="Helical" evidence="8">
    <location>
        <begin position="352"/>
        <end position="374"/>
    </location>
</feature>
<evidence type="ECO:0000256" key="5">
    <source>
        <dbReference type="ARBA" id="ARBA00022989"/>
    </source>
</evidence>
<keyword evidence="4 8" id="KW-0812">Transmembrane</keyword>
<dbReference type="EMBL" id="BSTI01000010">
    <property type="protein sequence ID" value="GLY68096.1"/>
    <property type="molecule type" value="Genomic_DNA"/>
</dbReference>
<feature type="transmembrane region" description="Helical" evidence="8">
    <location>
        <begin position="242"/>
        <end position="263"/>
    </location>
</feature>
<dbReference type="Gene3D" id="1.10.4160.10">
    <property type="entry name" value="Hydantoin permease"/>
    <property type="match status" value="1"/>
</dbReference>
<feature type="transmembrane region" description="Helical" evidence="8">
    <location>
        <begin position="106"/>
        <end position="124"/>
    </location>
</feature>
<sequence>MSKSTSDAPTLRSRVGAEVETVGVLPVPDAQRTMRPYRMFVVWLMAASSATTPLIGDLLFDYGLTNFVIAGFVAWAIAIIPAGLFSEMGRETPLSALVVARKTYGWFGAFGFSVLFTVVNLGWFGLNTAVGAEILSAITHSSLAMWNIIVGGVQIVLVLFGMKWLERFYRYTAALMIVCYAALFGYMVVKYDFVAAPQTKPMNWGSALTIILSFSILSWTYKLSTVSRFAVPVERTGGRRPSFFIAPSAGIMVALIGMGVIGLYSQAATGEWNVALLAQEIPIWGLVAAVGVAIAVLHTNAMNLYPAMIDLLVAINTVRRPRRWEQPVATVLLGIAGVALAAGGILERASDFLEAGGNFIIPFTFVMLVDWVLVQRRSTPSEEFFRSPRGFLDKWRLDAILACGVGVLIGFFGEDFLPSFCYEIAPLPVVAGIVSALVFVALGWPRIRAAKAAKATKAAGPVSEDIRD</sequence>
<dbReference type="InterPro" id="IPR030191">
    <property type="entry name" value="CodB"/>
</dbReference>
<feature type="transmembrane region" description="Helical" evidence="8">
    <location>
        <begin position="424"/>
        <end position="444"/>
    </location>
</feature>
<dbReference type="InterPro" id="IPR026030">
    <property type="entry name" value="Pur-cyt_permease_Fcy2/21/22"/>
</dbReference>
<evidence type="ECO:0000256" key="2">
    <source>
        <dbReference type="ARBA" id="ARBA00008974"/>
    </source>
</evidence>
<feature type="transmembrane region" description="Helical" evidence="8">
    <location>
        <begin position="395"/>
        <end position="412"/>
    </location>
</feature>
<evidence type="ECO:0000256" key="8">
    <source>
        <dbReference type="SAM" id="Phobius"/>
    </source>
</evidence>
<evidence type="ECO:0000313" key="9">
    <source>
        <dbReference type="EMBL" id="GLY68096.1"/>
    </source>
</evidence>
<feature type="transmembrane region" description="Helical" evidence="8">
    <location>
        <begin position="40"/>
        <end position="60"/>
    </location>
</feature>
<feature type="transmembrane region" description="Helical" evidence="8">
    <location>
        <begin position="283"/>
        <end position="306"/>
    </location>
</feature>
<feature type="transmembrane region" description="Helical" evidence="8">
    <location>
        <begin position="66"/>
        <end position="85"/>
    </location>
</feature>
<proteinExistence type="inferred from homology"/>
<dbReference type="GO" id="GO:0005886">
    <property type="term" value="C:plasma membrane"/>
    <property type="evidence" value="ECO:0007669"/>
    <property type="project" value="TreeGrafter"/>
</dbReference>
<dbReference type="PANTHER" id="PTHR30569">
    <property type="entry name" value="CYTOSINE TRANSPORTER CODB"/>
    <property type="match status" value="1"/>
</dbReference>
<feature type="transmembrane region" description="Helical" evidence="8">
    <location>
        <begin position="201"/>
        <end position="221"/>
    </location>
</feature>
<dbReference type="InterPro" id="IPR001248">
    <property type="entry name" value="Pur-cyt_permease"/>
</dbReference>
<comment type="similarity">
    <text evidence="2 7">Belongs to the purine-cytosine permease (2.A.39) family.</text>
</comment>
<feature type="transmembrane region" description="Helical" evidence="8">
    <location>
        <begin position="144"/>
        <end position="161"/>
    </location>
</feature>
<dbReference type="AlphaFoldDB" id="A0A9W6R222"/>
<dbReference type="Pfam" id="PF02133">
    <property type="entry name" value="Transp_cyt_pur"/>
    <property type="match status" value="1"/>
</dbReference>
<keyword evidence="3 7" id="KW-0813">Transport</keyword>
<evidence type="ECO:0000313" key="10">
    <source>
        <dbReference type="Proteomes" id="UP001165136"/>
    </source>
</evidence>
<evidence type="ECO:0000256" key="1">
    <source>
        <dbReference type="ARBA" id="ARBA00004141"/>
    </source>
</evidence>
<evidence type="ECO:0000256" key="6">
    <source>
        <dbReference type="ARBA" id="ARBA00023136"/>
    </source>
</evidence>
<organism evidence="9 10">
    <name type="scientific">Amycolatopsis taiwanensis</name>
    <dbReference type="NCBI Taxonomy" id="342230"/>
    <lineage>
        <taxon>Bacteria</taxon>
        <taxon>Bacillati</taxon>
        <taxon>Actinomycetota</taxon>
        <taxon>Actinomycetes</taxon>
        <taxon>Pseudonocardiales</taxon>
        <taxon>Pseudonocardiaceae</taxon>
        <taxon>Amycolatopsis</taxon>
    </lineage>
</organism>
<protein>
    <submittedName>
        <fullName evidence="9">Nitrate reductase</fullName>
    </submittedName>
</protein>
<dbReference type="PANTHER" id="PTHR30569:SF0">
    <property type="entry name" value="CYTOSINE PERMEASE"/>
    <property type="match status" value="1"/>
</dbReference>
<evidence type="ECO:0000256" key="7">
    <source>
        <dbReference type="PIRNR" id="PIRNR002744"/>
    </source>
</evidence>
<keyword evidence="6 7" id="KW-0472">Membrane</keyword>
<dbReference type="GO" id="GO:0015209">
    <property type="term" value="F:cytosine transmembrane transporter activity"/>
    <property type="evidence" value="ECO:0007669"/>
    <property type="project" value="InterPro"/>
</dbReference>
<feature type="transmembrane region" description="Helical" evidence="8">
    <location>
        <begin position="168"/>
        <end position="189"/>
    </location>
</feature>
<gene>
    <name evidence="9" type="ORF">Atai01_47150</name>
</gene>
<keyword evidence="10" id="KW-1185">Reference proteome</keyword>
<comment type="subcellular location">
    <subcellularLocation>
        <location evidence="1">Membrane</location>
        <topology evidence="1">Multi-pass membrane protein</topology>
    </subcellularLocation>
</comment>
<feature type="transmembrane region" description="Helical" evidence="8">
    <location>
        <begin position="327"/>
        <end position="346"/>
    </location>
</feature>
<keyword evidence="5 8" id="KW-1133">Transmembrane helix</keyword>
<accession>A0A9W6R222</accession>
<reference evidence="9" key="1">
    <citation type="submission" date="2023-03" db="EMBL/GenBank/DDBJ databases">
        <title>Amycolatopsis taiwanensis NBRC 103393.</title>
        <authorList>
            <person name="Ichikawa N."/>
            <person name="Sato H."/>
            <person name="Tonouchi N."/>
        </authorList>
    </citation>
    <scope>NUCLEOTIDE SEQUENCE</scope>
    <source>
        <strain evidence="9">NBRC 103393</strain>
    </source>
</reference>
<evidence type="ECO:0000256" key="3">
    <source>
        <dbReference type="ARBA" id="ARBA00022448"/>
    </source>
</evidence>
<comment type="caution">
    <text evidence="9">The sequence shown here is derived from an EMBL/GenBank/DDBJ whole genome shotgun (WGS) entry which is preliminary data.</text>
</comment>
<evidence type="ECO:0000256" key="4">
    <source>
        <dbReference type="ARBA" id="ARBA00022692"/>
    </source>
</evidence>
<dbReference type="PIRSF" id="PIRSF002744">
    <property type="entry name" value="Pur-cyt_permease"/>
    <property type="match status" value="1"/>
</dbReference>